<evidence type="ECO:0000256" key="1">
    <source>
        <dbReference type="ARBA" id="ARBA00004141"/>
    </source>
</evidence>
<evidence type="ECO:0000256" key="6">
    <source>
        <dbReference type="ARBA" id="ARBA00023136"/>
    </source>
</evidence>
<dbReference type="SUPFAM" id="SSF81338">
    <property type="entry name" value="Aquaporin-like"/>
    <property type="match status" value="1"/>
</dbReference>
<dbReference type="PRINTS" id="PR00783">
    <property type="entry name" value="MINTRINSICP"/>
</dbReference>
<dbReference type="InterPro" id="IPR000425">
    <property type="entry name" value="MIP"/>
</dbReference>
<organism evidence="9 10">
    <name type="scientific">Streptococcus urinalis 2285-97</name>
    <dbReference type="NCBI Taxonomy" id="764291"/>
    <lineage>
        <taxon>Bacteria</taxon>
        <taxon>Bacillati</taxon>
        <taxon>Bacillota</taxon>
        <taxon>Bacilli</taxon>
        <taxon>Lactobacillales</taxon>
        <taxon>Streptococcaceae</taxon>
        <taxon>Streptococcus</taxon>
    </lineage>
</organism>
<reference evidence="9 10" key="1">
    <citation type="journal article" date="2014" name="Int. J. Syst. Evol. Microbiol.">
        <title>Phylogenomics and the dynamic genome evolution of the genus Streptococcus.</title>
        <authorList>
            <consortium name="The Broad Institute Genome Sequencing Platform"/>
            <person name="Richards V.P."/>
            <person name="Palmer S.R."/>
            <person name="Pavinski Bitar P.D."/>
            <person name="Qin X."/>
            <person name="Weinstock G.M."/>
            <person name="Highlander S.K."/>
            <person name="Town C.D."/>
            <person name="Burne R.A."/>
            <person name="Stanhope M.J."/>
        </authorList>
    </citation>
    <scope>NUCLEOTIDE SEQUENCE [LARGE SCALE GENOMIC DNA]</scope>
    <source>
        <strain evidence="9 10">2285-97</strain>
    </source>
</reference>
<dbReference type="PANTHER" id="PTHR43829">
    <property type="entry name" value="AQUAPORIN OR AQUAGLYCEROPORIN RELATED"/>
    <property type="match status" value="1"/>
</dbReference>
<dbReference type="STRING" id="764291.STRUR_0456"/>
<evidence type="ECO:0000313" key="9">
    <source>
        <dbReference type="EMBL" id="EHJ55759.1"/>
    </source>
</evidence>
<feature type="transmembrane region" description="Helical" evidence="8">
    <location>
        <begin position="34"/>
        <end position="57"/>
    </location>
</feature>
<dbReference type="PANTHER" id="PTHR43829:SF9">
    <property type="entry name" value="AQUAPORIN-9"/>
    <property type="match status" value="1"/>
</dbReference>
<keyword evidence="3 7" id="KW-0813">Transport</keyword>
<evidence type="ECO:0000313" key="10">
    <source>
        <dbReference type="Proteomes" id="UP000005388"/>
    </source>
</evidence>
<evidence type="ECO:0000256" key="8">
    <source>
        <dbReference type="SAM" id="Phobius"/>
    </source>
</evidence>
<dbReference type="InterPro" id="IPR050363">
    <property type="entry name" value="MIP/Aquaporin"/>
</dbReference>
<comment type="similarity">
    <text evidence="2 7">Belongs to the MIP/aquaporin (TC 1.A.8) family.</text>
</comment>
<keyword evidence="4 7" id="KW-0812">Transmembrane</keyword>
<dbReference type="Gene3D" id="1.20.1080.10">
    <property type="entry name" value="Glycerol uptake facilitator protein"/>
    <property type="match status" value="1"/>
</dbReference>
<dbReference type="NCBIfam" id="TIGR00861">
    <property type="entry name" value="MIP"/>
    <property type="match status" value="1"/>
</dbReference>
<protein>
    <submittedName>
        <fullName evidence="9">MIP family channel protein</fullName>
    </submittedName>
</protein>
<keyword evidence="5 8" id="KW-1133">Transmembrane helix</keyword>
<comment type="subcellular location">
    <subcellularLocation>
        <location evidence="1">Membrane</location>
        <topology evidence="1">Multi-pass membrane protein</topology>
    </subcellularLocation>
</comment>
<gene>
    <name evidence="9" type="ORF">STRUR_0456</name>
</gene>
<dbReference type="GO" id="GO:0015254">
    <property type="term" value="F:glycerol channel activity"/>
    <property type="evidence" value="ECO:0007669"/>
    <property type="project" value="TreeGrafter"/>
</dbReference>
<feature type="transmembrane region" description="Helical" evidence="8">
    <location>
        <begin position="6"/>
        <end position="27"/>
    </location>
</feature>
<feature type="transmembrane region" description="Helical" evidence="8">
    <location>
        <begin position="159"/>
        <end position="183"/>
    </location>
</feature>
<dbReference type="InterPro" id="IPR023271">
    <property type="entry name" value="Aquaporin-like"/>
</dbReference>
<feature type="transmembrane region" description="Helical" evidence="8">
    <location>
        <begin position="210"/>
        <end position="232"/>
    </location>
</feature>
<dbReference type="PROSITE" id="PS00221">
    <property type="entry name" value="MIP"/>
    <property type="match status" value="1"/>
</dbReference>
<name>G5KCM1_9STRE</name>
<evidence type="ECO:0000256" key="3">
    <source>
        <dbReference type="ARBA" id="ARBA00022448"/>
    </source>
</evidence>
<evidence type="ECO:0000256" key="5">
    <source>
        <dbReference type="ARBA" id="ARBA00022989"/>
    </source>
</evidence>
<dbReference type="InterPro" id="IPR022357">
    <property type="entry name" value="MIP_CS"/>
</dbReference>
<evidence type="ECO:0000256" key="2">
    <source>
        <dbReference type="ARBA" id="ARBA00006175"/>
    </source>
</evidence>
<dbReference type="EMBL" id="AEUZ02000001">
    <property type="protein sequence ID" value="EHJ55759.1"/>
    <property type="molecule type" value="Genomic_DNA"/>
</dbReference>
<dbReference type="Pfam" id="PF00230">
    <property type="entry name" value="MIP"/>
    <property type="match status" value="1"/>
</dbReference>
<proteinExistence type="inferred from homology"/>
<keyword evidence="10" id="KW-1185">Reference proteome</keyword>
<sequence>MDIFGEFIGTVILVLLGNGVVAGVVLPKTKNHDAGWIVIATGWGLAVALAVFASGHISPAHLNPAVSLAFALQGTISWGTAILYMIAQVLGAMLGSLLVYLQFKPHYDAAENPADILGTFATGPAIRNTTSNLISEILGTFVLVIVILSFGLYHMPDGIGTLSVGALVFGIGLSLGGTTGYAINPARDFGPRLLHALLPIKQKGDSDWSYSWIPIVGPFIGAVLAVILFNIMS</sequence>
<accession>G5KCM1</accession>
<evidence type="ECO:0000256" key="4">
    <source>
        <dbReference type="ARBA" id="ARBA00022692"/>
    </source>
</evidence>
<dbReference type="eggNOG" id="COG0580">
    <property type="taxonomic scope" value="Bacteria"/>
</dbReference>
<dbReference type="AlphaFoldDB" id="G5KCM1"/>
<evidence type="ECO:0000256" key="7">
    <source>
        <dbReference type="RuleBase" id="RU000477"/>
    </source>
</evidence>
<dbReference type="RefSeq" id="WP_006738548.1">
    <property type="nucleotide sequence ID" value="NZ_AEUZ02000001.1"/>
</dbReference>
<dbReference type="Proteomes" id="UP000005388">
    <property type="component" value="Unassembled WGS sequence"/>
</dbReference>
<dbReference type="GO" id="GO:0005886">
    <property type="term" value="C:plasma membrane"/>
    <property type="evidence" value="ECO:0007669"/>
    <property type="project" value="TreeGrafter"/>
</dbReference>
<comment type="caution">
    <text evidence="9">The sequence shown here is derived from an EMBL/GenBank/DDBJ whole genome shotgun (WGS) entry which is preliminary data.</text>
</comment>
<feature type="transmembrane region" description="Helical" evidence="8">
    <location>
        <begin position="133"/>
        <end position="153"/>
    </location>
</feature>
<keyword evidence="6 8" id="KW-0472">Membrane</keyword>